<evidence type="ECO:0000256" key="7">
    <source>
        <dbReference type="PROSITE-ProRule" id="PRU01373"/>
    </source>
</evidence>
<dbReference type="InterPro" id="IPR036365">
    <property type="entry name" value="PGBD-like_sf"/>
</dbReference>
<dbReference type="GO" id="GO:0008360">
    <property type="term" value="P:regulation of cell shape"/>
    <property type="evidence" value="ECO:0007669"/>
    <property type="project" value="UniProtKB-UniRule"/>
</dbReference>
<protein>
    <submittedName>
        <fullName evidence="10">Murein L,D-transpeptidase</fullName>
    </submittedName>
</protein>
<evidence type="ECO:0000259" key="9">
    <source>
        <dbReference type="PROSITE" id="PS52029"/>
    </source>
</evidence>
<name>A0A2J8HEF5_VIBDI</name>
<dbReference type="OrthoDB" id="9778545at2"/>
<dbReference type="Proteomes" id="UP000236449">
    <property type="component" value="Unassembled WGS sequence"/>
</dbReference>
<dbReference type="GO" id="GO:0004180">
    <property type="term" value="F:carboxypeptidase activity"/>
    <property type="evidence" value="ECO:0007669"/>
    <property type="project" value="UniProtKB-ARBA"/>
</dbReference>
<dbReference type="SUPFAM" id="SSF47090">
    <property type="entry name" value="PGBD-like"/>
    <property type="match status" value="1"/>
</dbReference>
<dbReference type="EMBL" id="POSK01000004">
    <property type="protein sequence ID" value="PNI05247.1"/>
    <property type="molecule type" value="Genomic_DNA"/>
</dbReference>
<proteinExistence type="inferred from homology"/>
<evidence type="ECO:0000256" key="1">
    <source>
        <dbReference type="ARBA" id="ARBA00004752"/>
    </source>
</evidence>
<comment type="caution">
    <text evidence="10">The sequence shown here is derived from an EMBL/GenBank/DDBJ whole genome shotgun (WGS) entry which is preliminary data.</text>
</comment>
<comment type="similarity">
    <text evidence="2">Belongs to the YkuD family.</text>
</comment>
<keyword evidence="6 7" id="KW-0961">Cell wall biogenesis/degradation</keyword>
<dbReference type="AlphaFoldDB" id="A0A2J8HEF5"/>
<organism evidence="10 11">
    <name type="scientific">Vibrio diazotrophicus</name>
    <dbReference type="NCBI Taxonomy" id="685"/>
    <lineage>
        <taxon>Bacteria</taxon>
        <taxon>Pseudomonadati</taxon>
        <taxon>Pseudomonadota</taxon>
        <taxon>Gammaproteobacteria</taxon>
        <taxon>Vibrionales</taxon>
        <taxon>Vibrionaceae</taxon>
        <taxon>Vibrio</taxon>
    </lineage>
</organism>
<evidence type="ECO:0000313" key="10">
    <source>
        <dbReference type="EMBL" id="PNI05247.1"/>
    </source>
</evidence>
<evidence type="ECO:0000256" key="5">
    <source>
        <dbReference type="ARBA" id="ARBA00022984"/>
    </source>
</evidence>
<evidence type="ECO:0000313" key="11">
    <source>
        <dbReference type="Proteomes" id="UP000236449"/>
    </source>
</evidence>
<gene>
    <name evidence="10" type="ORF">C1N32_07620</name>
</gene>
<evidence type="ECO:0000256" key="4">
    <source>
        <dbReference type="ARBA" id="ARBA00022960"/>
    </source>
</evidence>
<sequence length="517" mass="59199">MKKNRFFAVLLLLFSVSISAAEKRLSELGWIEPDSPVLSLLAYPQRVERIYQENNAQLIWIDLATIQKFEQQLEVIHRAGISPLFDGRLGYLQKYREQNTWFEYDLLATDTLIMYLSYAEQAAKLGQQWFFEGKKLTYNLPLPSENAFVSLEVAVATNGIGELVQSYTPSDASYKPLMTAYNTLLEKESEIIPRYNQKGLIKPGDKLDDRDLLIHRLSLVSIDMSQVSDSVTWYDNSLVKVVKRFQRMHGLKSDGIIGPDTLKWLNLSVKSRLALLALNAERSRLWSQEEDTVIVVNIPGFDMKYWYSGKPVFSSKVVVGSVKRPTPLMSIKLDSVILNPTWNVPRKIMVEDILPLAKRDANYFSRHNIDIIKSWTSDKILDPKGIDWTSVDPDTFPYRMRQQSGRQNALGLYKFNTPNARAIYLHDTPSKHLFSSPSRAFSSGCIRVQDASIFAAKIFETQGIDESKLKDEQNPSNKSIALKKRIPVHIIYQTVWYEGGSLQYRDDVYRFDAQARG</sequence>
<dbReference type="Pfam" id="PF03734">
    <property type="entry name" value="YkuD"/>
    <property type="match status" value="1"/>
</dbReference>
<keyword evidence="3" id="KW-0808">Transferase</keyword>
<comment type="pathway">
    <text evidence="1 7">Cell wall biogenesis; peptidoglycan biosynthesis.</text>
</comment>
<evidence type="ECO:0000256" key="6">
    <source>
        <dbReference type="ARBA" id="ARBA00023316"/>
    </source>
</evidence>
<evidence type="ECO:0000256" key="2">
    <source>
        <dbReference type="ARBA" id="ARBA00005992"/>
    </source>
</evidence>
<dbReference type="GO" id="GO:0016740">
    <property type="term" value="F:transferase activity"/>
    <property type="evidence" value="ECO:0007669"/>
    <property type="project" value="UniProtKB-KW"/>
</dbReference>
<dbReference type="Pfam" id="PF01471">
    <property type="entry name" value="PG_binding_1"/>
    <property type="match status" value="1"/>
</dbReference>
<dbReference type="UniPathway" id="UPA00219"/>
<dbReference type="RefSeq" id="WP_102963372.1">
    <property type="nucleotide sequence ID" value="NZ_POSK01000004.1"/>
</dbReference>
<dbReference type="Pfam" id="PF20142">
    <property type="entry name" value="Scaffold"/>
    <property type="match status" value="1"/>
</dbReference>
<feature type="chain" id="PRO_5014471421" evidence="8">
    <location>
        <begin position="21"/>
        <end position="517"/>
    </location>
</feature>
<dbReference type="InterPro" id="IPR052905">
    <property type="entry name" value="LD-transpeptidase_YkuD-like"/>
</dbReference>
<dbReference type="GO" id="GO:0071555">
    <property type="term" value="P:cell wall organization"/>
    <property type="evidence" value="ECO:0007669"/>
    <property type="project" value="UniProtKB-UniRule"/>
</dbReference>
<reference evidence="10 11" key="1">
    <citation type="submission" date="2018-01" db="EMBL/GenBank/DDBJ databases">
        <title>Draft genome sequences of six Vibrio diazotrophicus strains isolated from deep-sea sediments of the Baltic Sea.</title>
        <authorList>
            <person name="Castillo D."/>
            <person name="Vandieken V."/>
            <person name="Chiang O."/>
            <person name="Middelboe M."/>
        </authorList>
    </citation>
    <scope>NUCLEOTIDE SEQUENCE [LARGE SCALE GENOMIC DNA]</scope>
    <source>
        <strain evidence="10 11">60.27F</strain>
    </source>
</reference>
<keyword evidence="5 7" id="KW-0573">Peptidoglycan synthesis</keyword>
<evidence type="ECO:0000256" key="8">
    <source>
        <dbReference type="SAM" id="SignalP"/>
    </source>
</evidence>
<dbReference type="InterPro" id="IPR002477">
    <property type="entry name" value="Peptidoglycan-bd-like"/>
</dbReference>
<dbReference type="InterPro" id="IPR005490">
    <property type="entry name" value="LD_TPept_cat_dom"/>
</dbReference>
<accession>A0A2J8HEF5</accession>
<evidence type="ECO:0000256" key="3">
    <source>
        <dbReference type="ARBA" id="ARBA00022679"/>
    </source>
</evidence>
<feature type="domain" description="L,D-TPase catalytic" evidence="9">
    <location>
        <begin position="292"/>
        <end position="491"/>
    </location>
</feature>
<dbReference type="InterPro" id="IPR045380">
    <property type="entry name" value="LD_TPept_scaffold_dom"/>
</dbReference>
<feature type="active site" description="Proton donor/acceptor" evidence="7">
    <location>
        <position position="426"/>
    </location>
</feature>
<dbReference type="PANTHER" id="PTHR41533">
    <property type="entry name" value="L,D-TRANSPEPTIDASE HI_1667-RELATED"/>
    <property type="match status" value="1"/>
</dbReference>
<dbReference type="CDD" id="cd16913">
    <property type="entry name" value="YkuD_like"/>
    <property type="match status" value="1"/>
</dbReference>
<dbReference type="Gene3D" id="2.40.440.10">
    <property type="entry name" value="L,D-transpeptidase catalytic domain-like"/>
    <property type="match status" value="1"/>
</dbReference>
<dbReference type="PANTHER" id="PTHR41533:SF1">
    <property type="entry name" value="L,D-TRANSPEPTIDASE YCBB-RELATED"/>
    <property type="match status" value="1"/>
</dbReference>
<keyword evidence="8" id="KW-0732">Signal</keyword>
<feature type="active site" description="Nucleophile" evidence="7">
    <location>
        <position position="445"/>
    </location>
</feature>
<dbReference type="GO" id="GO:0009252">
    <property type="term" value="P:peptidoglycan biosynthetic process"/>
    <property type="evidence" value="ECO:0007669"/>
    <property type="project" value="UniProtKB-UniPathway"/>
</dbReference>
<keyword evidence="4 7" id="KW-0133">Cell shape</keyword>
<dbReference type="SUPFAM" id="SSF141523">
    <property type="entry name" value="L,D-transpeptidase catalytic domain-like"/>
    <property type="match status" value="1"/>
</dbReference>
<dbReference type="Gene3D" id="1.10.101.10">
    <property type="entry name" value="PGBD-like superfamily/PGBD"/>
    <property type="match status" value="1"/>
</dbReference>
<dbReference type="InterPro" id="IPR036366">
    <property type="entry name" value="PGBDSf"/>
</dbReference>
<dbReference type="PROSITE" id="PS52029">
    <property type="entry name" value="LD_TPASE"/>
    <property type="match status" value="1"/>
</dbReference>
<feature type="signal peptide" evidence="8">
    <location>
        <begin position="1"/>
        <end position="20"/>
    </location>
</feature>
<dbReference type="InterPro" id="IPR038063">
    <property type="entry name" value="Transpep_catalytic_dom"/>
</dbReference>